<dbReference type="InterPro" id="IPR050243">
    <property type="entry name" value="PHP_phosphatase"/>
</dbReference>
<dbReference type="SUPFAM" id="SSF89550">
    <property type="entry name" value="PHP domain-like"/>
    <property type="match status" value="1"/>
</dbReference>
<evidence type="ECO:0000313" key="2">
    <source>
        <dbReference type="EMBL" id="MBY0757735.1"/>
    </source>
</evidence>
<feature type="domain" description="Polymerase/histidinol phosphatase N-terminal" evidence="1">
    <location>
        <begin position="5"/>
        <end position="79"/>
    </location>
</feature>
<dbReference type="Gene3D" id="3.20.20.140">
    <property type="entry name" value="Metal-dependent hydrolases"/>
    <property type="match status" value="1"/>
</dbReference>
<proteinExistence type="predicted"/>
<comment type="caution">
    <text evidence="2">The sequence shown here is derived from an EMBL/GenBank/DDBJ whole genome shotgun (WGS) entry which is preliminary data.</text>
</comment>
<name>A0ABS7L3W6_9FIRM</name>
<evidence type="ECO:0000259" key="1">
    <source>
        <dbReference type="SMART" id="SM00481"/>
    </source>
</evidence>
<dbReference type="InterPro" id="IPR003141">
    <property type="entry name" value="Pol/His_phosphatase_N"/>
</dbReference>
<gene>
    <name evidence="2" type="ORF">FLB61_01235</name>
</gene>
<dbReference type="EMBL" id="VIRV01000001">
    <property type="protein sequence ID" value="MBY0757735.1"/>
    <property type="molecule type" value="Genomic_DNA"/>
</dbReference>
<protein>
    <submittedName>
        <fullName evidence="2">Phosphatase</fullName>
    </submittedName>
</protein>
<dbReference type="InterPro" id="IPR004013">
    <property type="entry name" value="PHP_dom"/>
</dbReference>
<sequence>MKIAVDTHSHTIASGHAYSTMKEMILAGIERGLEGMAITEHAPKMPGTCSEIYFQNYAVIPRKRGHFSLMMGVELNIMDENGTVDLPQGILRTMDIVIASIHGLCYGEGKTREENTNAYLNAMKNPYIHIIGHPDDGRIPVDYEKLVRAAKETHTLLEVNNSSLRPGGFRVNTWANAKEMLEICKKEEVYITTGSDAHVEDDAGNFKYVKKILEEVDFPEKLISTTSYEKFQSLLKKQG</sequence>
<organism evidence="2 3">
    <name type="scientific">Sellimonas caecigallum</name>
    <dbReference type="NCBI Taxonomy" id="2592333"/>
    <lineage>
        <taxon>Bacteria</taxon>
        <taxon>Bacillati</taxon>
        <taxon>Bacillota</taxon>
        <taxon>Clostridia</taxon>
        <taxon>Lachnospirales</taxon>
        <taxon>Lachnospiraceae</taxon>
        <taxon>Sellimonas</taxon>
    </lineage>
</organism>
<evidence type="ECO:0000313" key="3">
    <source>
        <dbReference type="Proteomes" id="UP000779049"/>
    </source>
</evidence>
<keyword evidence="3" id="KW-1185">Reference proteome</keyword>
<dbReference type="CDD" id="cd07437">
    <property type="entry name" value="PHP_HisPPase_Ycdx_like"/>
    <property type="match status" value="1"/>
</dbReference>
<dbReference type="PANTHER" id="PTHR36928">
    <property type="entry name" value="PHOSPHATASE YCDX-RELATED"/>
    <property type="match status" value="1"/>
</dbReference>
<dbReference type="RefSeq" id="WP_087199714.1">
    <property type="nucleotide sequence ID" value="NZ_CP173660.1"/>
</dbReference>
<dbReference type="Pfam" id="PF02811">
    <property type="entry name" value="PHP"/>
    <property type="match status" value="1"/>
</dbReference>
<dbReference type="NCBIfam" id="NF006702">
    <property type="entry name" value="PRK09248.1"/>
    <property type="match status" value="1"/>
</dbReference>
<dbReference type="InterPro" id="IPR016195">
    <property type="entry name" value="Pol/histidinol_Pase-like"/>
</dbReference>
<dbReference type="PANTHER" id="PTHR36928:SF1">
    <property type="entry name" value="PHOSPHATASE YCDX-RELATED"/>
    <property type="match status" value="1"/>
</dbReference>
<dbReference type="Proteomes" id="UP000779049">
    <property type="component" value="Unassembled WGS sequence"/>
</dbReference>
<accession>A0ABS7L3W6</accession>
<reference evidence="2 3" key="1">
    <citation type="journal article" date="2020" name="New Microbes New Infect">
        <title>Sellimonas caecigallum sp. nov., description and genome sequence of a new member of the Sellimonas genus isolated from the cecum of feral chicken.</title>
        <authorList>
            <person name="Wongkuna S."/>
            <person name="Ghimire S."/>
            <person name="Antony L."/>
            <person name="Chankhamhaengdecha S."/>
            <person name="Janvilisri T."/>
            <person name="Scaria J."/>
        </authorList>
    </citation>
    <scope>NUCLEOTIDE SEQUENCE [LARGE SCALE GENOMIC DNA]</scope>
    <source>
        <strain evidence="2 3">SW451</strain>
    </source>
</reference>
<dbReference type="SMART" id="SM00481">
    <property type="entry name" value="POLIIIAc"/>
    <property type="match status" value="1"/>
</dbReference>